<comment type="subcellular location">
    <subcellularLocation>
        <location evidence="1">Membrane</location>
        <topology evidence="1">Multi-pass membrane protein</topology>
    </subcellularLocation>
</comment>
<keyword evidence="8" id="KW-1185">Reference proteome</keyword>
<dbReference type="GO" id="GO:0016874">
    <property type="term" value="F:ligase activity"/>
    <property type="evidence" value="ECO:0007669"/>
    <property type="project" value="UniProtKB-KW"/>
</dbReference>
<feature type="transmembrane region" description="Helical" evidence="5">
    <location>
        <begin position="216"/>
        <end position="233"/>
    </location>
</feature>
<evidence type="ECO:0000256" key="4">
    <source>
        <dbReference type="ARBA" id="ARBA00023136"/>
    </source>
</evidence>
<feature type="transmembrane region" description="Helical" evidence="5">
    <location>
        <begin position="14"/>
        <end position="32"/>
    </location>
</feature>
<keyword evidence="7" id="KW-0436">Ligase</keyword>
<dbReference type="PANTHER" id="PTHR37422:SF13">
    <property type="entry name" value="LIPOPOLYSACCHARIDE BIOSYNTHESIS PROTEIN PA4999-RELATED"/>
    <property type="match status" value="1"/>
</dbReference>
<dbReference type="InterPro" id="IPR007016">
    <property type="entry name" value="O-antigen_ligase-rel_domated"/>
</dbReference>
<dbReference type="PANTHER" id="PTHR37422">
    <property type="entry name" value="TEICHURONIC ACID BIOSYNTHESIS PROTEIN TUAE"/>
    <property type="match status" value="1"/>
</dbReference>
<evidence type="ECO:0000256" key="5">
    <source>
        <dbReference type="SAM" id="Phobius"/>
    </source>
</evidence>
<feature type="transmembrane region" description="Helical" evidence="5">
    <location>
        <begin position="38"/>
        <end position="55"/>
    </location>
</feature>
<gene>
    <name evidence="7" type="ORF">LPB19_06630</name>
</gene>
<feature type="transmembrane region" description="Helical" evidence="5">
    <location>
        <begin position="347"/>
        <end position="367"/>
    </location>
</feature>
<accession>A0ABX7MUJ3</accession>
<feature type="transmembrane region" description="Helical" evidence="5">
    <location>
        <begin position="93"/>
        <end position="111"/>
    </location>
</feature>
<keyword evidence="4 5" id="KW-0472">Membrane</keyword>
<dbReference type="RefSeq" id="WP_206645284.1">
    <property type="nucleotide sequence ID" value="NZ_CP071247.1"/>
</dbReference>
<feature type="transmembrane region" description="Helical" evidence="5">
    <location>
        <begin position="245"/>
        <end position="263"/>
    </location>
</feature>
<dbReference type="InterPro" id="IPR051533">
    <property type="entry name" value="WaaL-like"/>
</dbReference>
<evidence type="ECO:0000259" key="6">
    <source>
        <dbReference type="Pfam" id="PF04932"/>
    </source>
</evidence>
<evidence type="ECO:0000256" key="1">
    <source>
        <dbReference type="ARBA" id="ARBA00004141"/>
    </source>
</evidence>
<evidence type="ECO:0000313" key="8">
    <source>
        <dbReference type="Proteomes" id="UP000663555"/>
    </source>
</evidence>
<organism evidence="7 8">
    <name type="scientific">Marinobacter salinisoli</name>
    <dbReference type="NCBI Taxonomy" id="2769486"/>
    <lineage>
        <taxon>Bacteria</taxon>
        <taxon>Pseudomonadati</taxon>
        <taxon>Pseudomonadota</taxon>
        <taxon>Gammaproteobacteria</taxon>
        <taxon>Pseudomonadales</taxon>
        <taxon>Marinobacteraceae</taxon>
        <taxon>Marinobacter</taxon>
    </lineage>
</organism>
<reference evidence="7 8" key="1">
    <citation type="submission" date="2021-03" db="EMBL/GenBank/DDBJ databases">
        <title>Genome sequencing of Marinobacter sp. LPB0319.</title>
        <authorList>
            <person name="Kim J."/>
        </authorList>
    </citation>
    <scope>NUCLEOTIDE SEQUENCE [LARGE SCALE GENOMIC DNA]</scope>
    <source>
        <strain evidence="7 8">LPB0319</strain>
    </source>
</reference>
<dbReference type="Pfam" id="PF04932">
    <property type="entry name" value="Wzy_C"/>
    <property type="match status" value="1"/>
</dbReference>
<evidence type="ECO:0000256" key="2">
    <source>
        <dbReference type="ARBA" id="ARBA00022692"/>
    </source>
</evidence>
<keyword evidence="2 5" id="KW-0812">Transmembrane</keyword>
<keyword evidence="3 5" id="KW-1133">Transmembrane helix</keyword>
<proteinExistence type="predicted"/>
<dbReference type="Proteomes" id="UP000663555">
    <property type="component" value="Chromosome"/>
</dbReference>
<protein>
    <submittedName>
        <fullName evidence="7">O-antigen ligase family protein</fullName>
    </submittedName>
</protein>
<feature type="transmembrane region" description="Helical" evidence="5">
    <location>
        <begin position="164"/>
        <end position="182"/>
    </location>
</feature>
<feature type="transmembrane region" description="Helical" evidence="5">
    <location>
        <begin position="194"/>
        <end position="210"/>
    </location>
</feature>
<feature type="transmembrane region" description="Helical" evidence="5">
    <location>
        <begin position="118"/>
        <end position="136"/>
    </location>
</feature>
<feature type="domain" description="O-antigen ligase-related" evidence="6">
    <location>
        <begin position="198"/>
        <end position="358"/>
    </location>
</feature>
<dbReference type="EMBL" id="CP071247">
    <property type="protein sequence ID" value="QSP96057.1"/>
    <property type="molecule type" value="Genomic_DNA"/>
</dbReference>
<feature type="transmembrane region" description="Helical" evidence="5">
    <location>
        <begin position="62"/>
        <end position="81"/>
    </location>
</feature>
<evidence type="ECO:0000313" key="7">
    <source>
        <dbReference type="EMBL" id="QSP96057.1"/>
    </source>
</evidence>
<feature type="transmembrane region" description="Helical" evidence="5">
    <location>
        <begin position="379"/>
        <end position="396"/>
    </location>
</feature>
<sequence>MTTKFESIVQGRKFSSLMFFCVLGFVFFKRFHRDVGDVFIFLAVLGTFASIYFSSRPIKKDPIVVAFFVSLIIPVVSWLNSRLQIPDLAKDSPSPFFFYDFFFFWFIAYWIQGRNDRISAVLLAYCSSVLSIYVSHSPDFMGDITRGIQGARISFDLVNAQHTSLFAGFGFIAAAFLFVAKLKLSRPLNLARKVLAALAALFFILIIVITQSRQVWLALFVCLFLAPLALKLLPNSRISVRGLVAGYLAFAVLLGSLSNLAIVEKRLAAELETIEQVAELDLDSISKFSSVGIRIHLWLEGLDWIAQRPILGSGEDARELVIAEGERFPEYVQKNFTHLHSSHVETFVSFGVVGGILVYFLMFYPVIHAVREPAVQKTWKVFSMVVLAFWITVNFFESYFYAANGVYIYSVFFGIIYSFRFSKVQGSASEDAAK</sequence>
<evidence type="ECO:0000256" key="3">
    <source>
        <dbReference type="ARBA" id="ARBA00022989"/>
    </source>
</evidence>
<name>A0ABX7MUJ3_9GAMM</name>